<gene>
    <name evidence="1" type="ORF">LN736_18710</name>
</gene>
<reference evidence="1" key="1">
    <citation type="submission" date="2021-11" db="EMBL/GenBank/DDBJ databases">
        <authorList>
            <person name="Qingchun L."/>
            <person name="Dong Z."/>
            <person name="Zongwei Q."/>
            <person name="Jia Z."/>
            <person name="Duotao L."/>
        </authorList>
    </citation>
    <scope>NUCLEOTIDE SEQUENCE</scope>
    <source>
        <strain evidence="1">WLY-B-L2</strain>
    </source>
</reference>
<dbReference type="EMBL" id="JAJJPB010000061">
    <property type="protein sequence ID" value="MCC9296864.1"/>
    <property type="molecule type" value="Genomic_DNA"/>
</dbReference>
<proteinExistence type="predicted"/>
<comment type="caution">
    <text evidence="1">The sequence shown here is derived from an EMBL/GenBank/DDBJ whole genome shotgun (WGS) entry which is preliminary data.</text>
</comment>
<sequence>MKEKLDKKKDLSEKIEIVRKLLHKKIEGNADKEQIQQISEALDKLIVDYFKK</sequence>
<evidence type="ECO:0000313" key="1">
    <source>
        <dbReference type="EMBL" id="MCC9296864.1"/>
    </source>
</evidence>
<dbReference type="Proteomes" id="UP001165422">
    <property type="component" value="Unassembled WGS sequence"/>
</dbReference>
<keyword evidence="2" id="KW-1185">Reference proteome</keyword>
<dbReference type="RefSeq" id="WP_179977695.1">
    <property type="nucleotide sequence ID" value="NZ_JAJJPB010000061.1"/>
</dbReference>
<dbReference type="InterPro" id="IPR018540">
    <property type="entry name" value="Spo0E-like"/>
</dbReference>
<name>A0ABS8NCD8_9CLOT</name>
<accession>A0ABS8NCD8</accession>
<evidence type="ECO:0000313" key="2">
    <source>
        <dbReference type="Proteomes" id="UP001165422"/>
    </source>
</evidence>
<protein>
    <submittedName>
        <fullName evidence="1">Spo0E family sporulation regulatory protein-aspartic acid phosphatase</fullName>
    </submittedName>
</protein>
<dbReference type="InterPro" id="IPR037208">
    <property type="entry name" value="Spo0E-like_sf"/>
</dbReference>
<dbReference type="SUPFAM" id="SSF140500">
    <property type="entry name" value="BAS1536-like"/>
    <property type="match status" value="1"/>
</dbReference>
<dbReference type="Pfam" id="PF09388">
    <property type="entry name" value="SpoOE-like"/>
    <property type="match status" value="1"/>
</dbReference>
<organism evidence="1 2">
    <name type="scientific">Clostridium aromativorans</name>
    <dbReference type="NCBI Taxonomy" id="2836848"/>
    <lineage>
        <taxon>Bacteria</taxon>
        <taxon>Bacillati</taxon>
        <taxon>Bacillota</taxon>
        <taxon>Clostridia</taxon>
        <taxon>Eubacteriales</taxon>
        <taxon>Clostridiaceae</taxon>
        <taxon>Clostridium</taxon>
    </lineage>
</organism>